<comment type="function">
    <text evidence="5">Essential cell division protein that forms a contractile ring structure (Z ring) at the future cell division site. The regulation of the ring assembly controls the timing and the location of cell division. One of the functions of the FtsZ ring is to recruit other cell division proteins to the septum to produce a new cell wall between the dividing cells. Binds GTP and shows GTPase activity.</text>
</comment>
<dbReference type="GO" id="GO:0005525">
    <property type="term" value="F:GTP binding"/>
    <property type="evidence" value="ECO:0007669"/>
    <property type="project" value="UniProtKB-UniRule"/>
</dbReference>
<keyword evidence="11" id="KW-1185">Reference proteome</keyword>
<dbReference type="NCBIfam" id="TIGR00065">
    <property type="entry name" value="ftsZ"/>
    <property type="match status" value="1"/>
</dbReference>
<dbReference type="SMART" id="SM00865">
    <property type="entry name" value="Tubulin_C"/>
    <property type="match status" value="1"/>
</dbReference>
<proteinExistence type="inferred from homology"/>
<keyword evidence="5" id="KW-0963">Cytoplasm</keyword>
<dbReference type="Gene3D" id="3.40.50.1440">
    <property type="entry name" value="Tubulin/FtsZ, GTPase domain"/>
    <property type="match status" value="1"/>
</dbReference>
<dbReference type="GO" id="GO:0032153">
    <property type="term" value="C:cell division site"/>
    <property type="evidence" value="ECO:0007669"/>
    <property type="project" value="UniProtKB-UniRule"/>
</dbReference>
<dbReference type="InterPro" id="IPR045061">
    <property type="entry name" value="FtsZ/CetZ"/>
</dbReference>
<dbReference type="InParanoid" id="R9T949"/>
<evidence type="ECO:0000256" key="1">
    <source>
        <dbReference type="ARBA" id="ARBA00009690"/>
    </source>
</evidence>
<feature type="binding site" evidence="5">
    <location>
        <position position="177"/>
    </location>
    <ligand>
        <name>GTP</name>
        <dbReference type="ChEBI" id="CHEBI:37565"/>
    </ligand>
</feature>
<dbReference type="AlphaFoldDB" id="R9T949"/>
<evidence type="ECO:0000256" key="4">
    <source>
        <dbReference type="ARBA" id="ARBA00023210"/>
    </source>
</evidence>
<feature type="binding site" evidence="5">
    <location>
        <begin position="145"/>
        <end position="147"/>
    </location>
    <ligand>
        <name>GTP</name>
        <dbReference type="ChEBI" id="CHEBI:37565"/>
    </ligand>
</feature>
<dbReference type="InterPro" id="IPR018316">
    <property type="entry name" value="Tubulin/FtsZ_2-layer-sand-dom"/>
</dbReference>
<dbReference type="HOGENOM" id="CLU_024865_0_1_2"/>
<dbReference type="PANTHER" id="PTHR30314:SF3">
    <property type="entry name" value="MITOCHONDRIAL DIVISION PROTEIN FSZA"/>
    <property type="match status" value="1"/>
</dbReference>
<dbReference type="GO" id="GO:0003924">
    <property type="term" value="F:GTPase activity"/>
    <property type="evidence" value="ECO:0007669"/>
    <property type="project" value="UniProtKB-UniRule"/>
</dbReference>
<dbReference type="GO" id="GO:0005737">
    <property type="term" value="C:cytoplasm"/>
    <property type="evidence" value="ECO:0007669"/>
    <property type="project" value="UniProtKB-SubCell"/>
</dbReference>
<dbReference type="RefSeq" id="WP_020448676.1">
    <property type="nucleotide sequence ID" value="NC_021353.1"/>
</dbReference>
<keyword evidence="2 5" id="KW-0547">Nucleotide-binding</keyword>
<keyword evidence="5" id="KW-0131">Cell cycle</keyword>
<feature type="binding site" evidence="5">
    <location>
        <begin position="58"/>
        <end position="62"/>
    </location>
    <ligand>
        <name>GTP</name>
        <dbReference type="ChEBI" id="CHEBI:37565"/>
    </ligand>
</feature>
<dbReference type="EMBL" id="CP005934">
    <property type="protein sequence ID" value="AGN26151.1"/>
    <property type="molecule type" value="Genomic_DNA"/>
</dbReference>
<evidence type="ECO:0000256" key="7">
    <source>
        <dbReference type="SAM" id="MobiDB-lite"/>
    </source>
</evidence>
<dbReference type="InterPro" id="IPR037103">
    <property type="entry name" value="Tubulin/FtsZ-like_C"/>
</dbReference>
<feature type="domain" description="Tubulin/FtsZ GTPase" evidence="8">
    <location>
        <begin position="50"/>
        <end position="242"/>
    </location>
</feature>
<evidence type="ECO:0000259" key="9">
    <source>
        <dbReference type="SMART" id="SM00865"/>
    </source>
</evidence>
<dbReference type="Pfam" id="PF12327">
    <property type="entry name" value="FtsZ_C"/>
    <property type="match status" value="1"/>
</dbReference>
<dbReference type="InterPro" id="IPR000158">
    <property type="entry name" value="Cell_div_FtsZ"/>
</dbReference>
<dbReference type="KEGG" id="mer:MMINT_07870"/>
<gene>
    <name evidence="5" type="primary">ftsZ</name>
    <name evidence="10" type="ORF">MMINT_07870</name>
</gene>
<dbReference type="InterPro" id="IPR036525">
    <property type="entry name" value="Tubulin/FtsZ_GTPase_sf"/>
</dbReference>
<dbReference type="GO" id="GO:0051258">
    <property type="term" value="P:protein polymerization"/>
    <property type="evidence" value="ECO:0007669"/>
    <property type="project" value="UniProtKB-UniRule"/>
</dbReference>
<feature type="binding site" evidence="5">
    <location>
        <position position="224"/>
    </location>
    <ligand>
        <name>GTP</name>
        <dbReference type="ChEBI" id="CHEBI:37565"/>
    </ligand>
</feature>
<comment type="similarity">
    <text evidence="1 5">Belongs to the FtsZ family.</text>
</comment>
<dbReference type="InterPro" id="IPR003008">
    <property type="entry name" value="Tubulin_FtsZ_GTPase"/>
</dbReference>
<evidence type="ECO:0000259" key="8">
    <source>
        <dbReference type="SMART" id="SM00864"/>
    </source>
</evidence>
<dbReference type="InterPro" id="IPR024757">
    <property type="entry name" value="FtsZ_C"/>
</dbReference>
<sequence length="412" mass="43845">MPNSLVKNALGSDYMKTISEADNPMSALDFENMSDDDRAIHEMIKQLEVCIKIIGCGGGGCNTINRCVDAGIDGAQLCAINTDAKHLLTVRAPKKILIGRNVTRGMGAGALPENGEAAARENDGDIRNFLTGAQIAFVTAGMGGGTGTGSAHYVATIAKEQLRALTIGVVTFPFKAEGTVRAENALRGLDKLSRICDTTIVIPNDKLLELVPKLPVDAAFKVADEVLMQTIKGLTEIITKPGLVNLDYADIQTVMREGGVAFVGIGEADTEEEDRVSVAVQEALMSPLLGEINLKEAKGALIRVVGGPDMTINEAQRAAEIVTESVSDRARIIWGCSVDPEFEGTIKVLLIVTGASSKYVYGRNNGESTKVGGSFGDEYRQSRKLGGDNNSRQPSRPSQPSMYDDDGIDIIL</sequence>
<feature type="binding site" evidence="5">
    <location>
        <position position="181"/>
    </location>
    <ligand>
        <name>GTP</name>
        <dbReference type="ChEBI" id="CHEBI:37565"/>
    </ligand>
</feature>
<dbReference type="Pfam" id="PF00091">
    <property type="entry name" value="Tubulin"/>
    <property type="match status" value="1"/>
</dbReference>
<feature type="region of interest" description="Disordered" evidence="7">
    <location>
        <begin position="370"/>
        <end position="406"/>
    </location>
</feature>
<protein>
    <recommendedName>
        <fullName evidence="5 6">Cell division protein FtsZ</fullName>
    </recommendedName>
</protein>
<keyword evidence="5 10" id="KW-0132">Cell division</keyword>
<dbReference type="STRING" id="1295009.MMINT_07870"/>
<evidence type="ECO:0000256" key="2">
    <source>
        <dbReference type="ARBA" id="ARBA00022741"/>
    </source>
</evidence>
<comment type="subunit">
    <text evidence="5">Homodimer. Polymerizes to form a dynamic ring structure in a strictly GTP-dependent manner. Interacts directly with several other division proteins.</text>
</comment>
<dbReference type="GeneID" id="41323207"/>
<dbReference type="PRINTS" id="PR00423">
    <property type="entry name" value="CELLDVISFTSZ"/>
</dbReference>
<accession>R9T949</accession>
<dbReference type="SMART" id="SM00864">
    <property type="entry name" value="Tubulin"/>
    <property type="match status" value="1"/>
</dbReference>
<feature type="domain" description="Tubulin/FtsZ 2-layer sandwich" evidence="9">
    <location>
        <begin position="244"/>
        <end position="364"/>
    </location>
</feature>
<evidence type="ECO:0000313" key="10">
    <source>
        <dbReference type="EMBL" id="AGN26151.1"/>
    </source>
</evidence>
<keyword evidence="3 5" id="KW-0342">GTP-binding</keyword>
<evidence type="ECO:0000313" key="11">
    <source>
        <dbReference type="Proteomes" id="UP000014070"/>
    </source>
</evidence>
<reference evidence="10 11" key="1">
    <citation type="journal article" date="2013" name="Genome Announc.">
        <title>Genome sequence of 'Candidatus Methanomassiliicoccus intestinalis' Issoire-Mx1, a third thermoplasmatales-related methanogenic archaeon from human feces.</title>
        <authorList>
            <person name="Borrel G."/>
            <person name="Harris H.M."/>
            <person name="Parisot N."/>
            <person name="Gaci N."/>
            <person name="Tottey W."/>
            <person name="Mihajlovski A."/>
            <person name="Deane J."/>
            <person name="Gribaldo S."/>
            <person name="Bardot O."/>
            <person name="Peyretaillade E."/>
            <person name="Peyret P."/>
            <person name="O'Toole P.W."/>
            <person name="Brugere J.F."/>
        </authorList>
    </citation>
    <scope>NUCLEOTIDE SEQUENCE [LARGE SCALE GENOMIC DNA]</scope>
    <source>
        <strain evidence="10 11">Issoire-Mx1</strain>
    </source>
</reference>
<dbReference type="CDD" id="cd02201">
    <property type="entry name" value="FtsZ_type1"/>
    <property type="match status" value="1"/>
</dbReference>
<keyword evidence="4 5" id="KW-0717">Septation</keyword>
<name>R9T949_METII</name>
<evidence type="ECO:0000256" key="6">
    <source>
        <dbReference type="NCBIfam" id="TIGR00065"/>
    </source>
</evidence>
<dbReference type="Gene3D" id="3.30.1330.20">
    <property type="entry name" value="Tubulin/FtsZ, C-terminal domain"/>
    <property type="match status" value="1"/>
</dbReference>
<dbReference type="InterPro" id="IPR008280">
    <property type="entry name" value="Tub_FtsZ_C"/>
</dbReference>
<dbReference type="PANTHER" id="PTHR30314">
    <property type="entry name" value="CELL DIVISION PROTEIN FTSZ-RELATED"/>
    <property type="match status" value="1"/>
</dbReference>
<dbReference type="SUPFAM" id="SSF55307">
    <property type="entry name" value="Tubulin C-terminal domain-like"/>
    <property type="match status" value="1"/>
</dbReference>
<dbReference type="Proteomes" id="UP000014070">
    <property type="component" value="Chromosome"/>
</dbReference>
<dbReference type="GO" id="GO:0043093">
    <property type="term" value="P:FtsZ-dependent cytokinesis"/>
    <property type="evidence" value="ECO:0007669"/>
    <property type="project" value="UniProtKB-UniRule"/>
</dbReference>
<dbReference type="SUPFAM" id="SSF52490">
    <property type="entry name" value="Tubulin nucleotide-binding domain-like"/>
    <property type="match status" value="1"/>
</dbReference>
<organism evidence="10 11">
    <name type="scientific">Methanomassiliicoccus intestinalis (strain Issoire-Mx1)</name>
    <dbReference type="NCBI Taxonomy" id="1295009"/>
    <lineage>
        <taxon>Archaea</taxon>
        <taxon>Methanobacteriati</taxon>
        <taxon>Thermoplasmatota</taxon>
        <taxon>Thermoplasmata</taxon>
        <taxon>Methanomassiliicoccales</taxon>
        <taxon>Methanomassiliicoccaceae</taxon>
        <taxon>Methanomassiliicoccus</taxon>
    </lineage>
</organism>
<evidence type="ECO:0000256" key="3">
    <source>
        <dbReference type="ARBA" id="ARBA00023134"/>
    </source>
</evidence>
<evidence type="ECO:0000256" key="5">
    <source>
        <dbReference type="HAMAP-Rule" id="MF_00909"/>
    </source>
</evidence>
<comment type="subcellular location">
    <subcellularLocation>
        <location evidence="5">Cytoplasm</location>
    </subcellularLocation>
    <text evidence="5">Assembles at midcell at the inner surface of the cytoplasmic membrane.</text>
</comment>
<dbReference type="HAMAP" id="MF_00909">
    <property type="entry name" value="FtsZ"/>
    <property type="match status" value="1"/>
</dbReference>
<feature type="compositionally biased region" description="Low complexity" evidence="7">
    <location>
        <begin position="391"/>
        <end position="401"/>
    </location>
</feature>